<dbReference type="GeneID" id="63848547"/>
<protein>
    <submittedName>
        <fullName evidence="3">Aldo/keto reductase</fullName>
    </submittedName>
</protein>
<dbReference type="PANTHER" id="PTHR43364">
    <property type="entry name" value="NADH-SPECIFIC METHYLGLYOXAL REDUCTASE-RELATED"/>
    <property type="match status" value="1"/>
</dbReference>
<dbReference type="Proteomes" id="UP000800039">
    <property type="component" value="Unassembled WGS sequence"/>
</dbReference>
<dbReference type="CDD" id="cd19075">
    <property type="entry name" value="AKR_AKR7A1-5"/>
    <property type="match status" value="1"/>
</dbReference>
<gene>
    <name evidence="3" type="ORF">K460DRAFT_346160</name>
</gene>
<sequence length="338" mass="38169">MSAKTELPIIFGAMTFGREGEGQVRTSNLSDCAAILDTLRSHGHAEVDTSRFYGNGSSEEWLGALKWKERGLILDTKFFPNTGGWFGRAEKHLTLPDMQQALDASLQALGTTSVDLWYLHAPDRSVPIEQTLSGVHALFQQGKFTKWGLSNFMAWEVSAICEICLRNAYPLPSVYQGSYNALYRTVENELLPCLRKYKIAFYAFGPLAGGWLTSRYRRDTAAEGLEAGSRFDPSHIQGRMYRERYWNDSFFDALELLRNSLKAEGGAMTESEAALRWMMHHSQLKRELGDKVIVGASSQQQLEMNLVDLEKGSLPDGVIEAFNQGWDRTRGLTWKYFH</sequence>
<dbReference type="EMBL" id="ML976618">
    <property type="protein sequence ID" value="KAF1842382.1"/>
    <property type="molecule type" value="Genomic_DNA"/>
</dbReference>
<name>A0A9P4GBH2_9PLEO</name>
<accession>A0A9P4GBH2</accession>
<comment type="caution">
    <text evidence="3">The sequence shown here is derived from an EMBL/GenBank/DDBJ whole genome shotgun (WGS) entry which is preliminary data.</text>
</comment>
<dbReference type="InterPro" id="IPR050523">
    <property type="entry name" value="AKR_Detox_Biosynth"/>
</dbReference>
<keyword evidence="4" id="KW-1185">Reference proteome</keyword>
<dbReference type="RefSeq" id="XP_040784945.1">
    <property type="nucleotide sequence ID" value="XM_040931295.1"/>
</dbReference>
<proteinExistence type="predicted"/>
<dbReference type="InterPro" id="IPR023210">
    <property type="entry name" value="NADP_OxRdtase_dom"/>
</dbReference>
<dbReference type="Pfam" id="PF00248">
    <property type="entry name" value="Aldo_ket_red"/>
    <property type="match status" value="1"/>
</dbReference>
<evidence type="ECO:0000313" key="4">
    <source>
        <dbReference type="Proteomes" id="UP000800039"/>
    </source>
</evidence>
<dbReference type="Gene3D" id="3.20.20.100">
    <property type="entry name" value="NADP-dependent oxidoreductase domain"/>
    <property type="match status" value="1"/>
</dbReference>
<evidence type="ECO:0000313" key="3">
    <source>
        <dbReference type="EMBL" id="KAF1842382.1"/>
    </source>
</evidence>
<dbReference type="AlphaFoldDB" id="A0A9P4GBH2"/>
<reference evidence="3" key="1">
    <citation type="submission" date="2020-01" db="EMBL/GenBank/DDBJ databases">
        <authorList>
            <consortium name="DOE Joint Genome Institute"/>
            <person name="Haridas S."/>
            <person name="Albert R."/>
            <person name="Binder M."/>
            <person name="Bloem J."/>
            <person name="Labutti K."/>
            <person name="Salamov A."/>
            <person name="Andreopoulos B."/>
            <person name="Baker S.E."/>
            <person name="Barry K."/>
            <person name="Bills G."/>
            <person name="Bluhm B.H."/>
            <person name="Cannon C."/>
            <person name="Castanera R."/>
            <person name="Culley D.E."/>
            <person name="Daum C."/>
            <person name="Ezra D."/>
            <person name="Gonzalez J.B."/>
            <person name="Henrissat B."/>
            <person name="Kuo A."/>
            <person name="Liang C."/>
            <person name="Lipzen A."/>
            <person name="Lutzoni F."/>
            <person name="Magnuson J."/>
            <person name="Mondo S."/>
            <person name="Nolan M."/>
            <person name="Ohm R."/>
            <person name="Pangilinan J."/>
            <person name="Park H.-J."/>
            <person name="Ramirez L."/>
            <person name="Alfaro M."/>
            <person name="Sun H."/>
            <person name="Tritt A."/>
            <person name="Yoshinaga Y."/>
            <person name="Zwiers L.-H."/>
            <person name="Turgeon B.G."/>
            <person name="Goodwin S.B."/>
            <person name="Spatafora J.W."/>
            <person name="Crous P.W."/>
            <person name="Grigoriev I.V."/>
        </authorList>
    </citation>
    <scope>NUCLEOTIDE SEQUENCE</scope>
    <source>
        <strain evidence="3">CBS 394.84</strain>
    </source>
</reference>
<evidence type="ECO:0000256" key="1">
    <source>
        <dbReference type="ARBA" id="ARBA00023002"/>
    </source>
</evidence>
<dbReference type="PANTHER" id="PTHR43364:SF4">
    <property type="entry name" value="NAD(P)-LINKED OXIDOREDUCTASE SUPERFAMILY PROTEIN"/>
    <property type="match status" value="1"/>
</dbReference>
<dbReference type="OrthoDB" id="2310150at2759"/>
<dbReference type="GO" id="GO:0016491">
    <property type="term" value="F:oxidoreductase activity"/>
    <property type="evidence" value="ECO:0007669"/>
    <property type="project" value="UniProtKB-KW"/>
</dbReference>
<evidence type="ECO:0000259" key="2">
    <source>
        <dbReference type="Pfam" id="PF00248"/>
    </source>
</evidence>
<organism evidence="3 4">
    <name type="scientific">Cucurbitaria berberidis CBS 394.84</name>
    <dbReference type="NCBI Taxonomy" id="1168544"/>
    <lineage>
        <taxon>Eukaryota</taxon>
        <taxon>Fungi</taxon>
        <taxon>Dikarya</taxon>
        <taxon>Ascomycota</taxon>
        <taxon>Pezizomycotina</taxon>
        <taxon>Dothideomycetes</taxon>
        <taxon>Pleosporomycetidae</taxon>
        <taxon>Pleosporales</taxon>
        <taxon>Pleosporineae</taxon>
        <taxon>Cucurbitariaceae</taxon>
        <taxon>Cucurbitaria</taxon>
    </lineage>
</organism>
<feature type="domain" description="NADP-dependent oxidoreductase" evidence="2">
    <location>
        <begin position="8"/>
        <end position="322"/>
    </location>
</feature>
<dbReference type="SUPFAM" id="SSF51430">
    <property type="entry name" value="NAD(P)-linked oxidoreductase"/>
    <property type="match status" value="1"/>
</dbReference>
<dbReference type="InterPro" id="IPR036812">
    <property type="entry name" value="NAD(P)_OxRdtase_dom_sf"/>
</dbReference>
<keyword evidence="1" id="KW-0560">Oxidoreductase</keyword>